<organism evidence="4">
    <name type="scientific">Arundo donax</name>
    <name type="common">Giant reed</name>
    <name type="synonym">Donax arundinaceus</name>
    <dbReference type="NCBI Taxonomy" id="35708"/>
    <lineage>
        <taxon>Eukaryota</taxon>
        <taxon>Viridiplantae</taxon>
        <taxon>Streptophyta</taxon>
        <taxon>Embryophyta</taxon>
        <taxon>Tracheophyta</taxon>
        <taxon>Spermatophyta</taxon>
        <taxon>Magnoliopsida</taxon>
        <taxon>Liliopsida</taxon>
        <taxon>Poales</taxon>
        <taxon>Poaceae</taxon>
        <taxon>PACMAD clade</taxon>
        <taxon>Arundinoideae</taxon>
        <taxon>Arundineae</taxon>
        <taxon>Arundo</taxon>
    </lineage>
</organism>
<evidence type="ECO:0000256" key="3">
    <source>
        <dbReference type="PROSITE-ProRule" id="PRU00708"/>
    </source>
</evidence>
<evidence type="ECO:0000256" key="1">
    <source>
        <dbReference type="ARBA" id="ARBA00022737"/>
    </source>
</evidence>
<dbReference type="InterPro" id="IPR002885">
    <property type="entry name" value="PPR_rpt"/>
</dbReference>
<evidence type="ECO:0008006" key="5">
    <source>
        <dbReference type="Google" id="ProtNLM"/>
    </source>
</evidence>
<protein>
    <recommendedName>
        <fullName evidence="5">Pentatricopeptide repeat-containing protein</fullName>
    </recommendedName>
</protein>
<dbReference type="AlphaFoldDB" id="A0A0A9HLK4"/>
<feature type="repeat" description="PPR" evidence="3">
    <location>
        <begin position="9"/>
        <end position="43"/>
    </location>
</feature>
<dbReference type="Gene3D" id="1.25.40.10">
    <property type="entry name" value="Tetratricopeptide repeat domain"/>
    <property type="match status" value="1"/>
</dbReference>
<keyword evidence="2" id="KW-0809">Transit peptide</keyword>
<dbReference type="EMBL" id="GBRH01164108">
    <property type="protein sequence ID" value="JAE33788.1"/>
    <property type="molecule type" value="Transcribed_RNA"/>
</dbReference>
<reference evidence="4" key="1">
    <citation type="submission" date="2014-09" db="EMBL/GenBank/DDBJ databases">
        <authorList>
            <person name="Magalhaes I.L.F."/>
            <person name="Oliveira U."/>
            <person name="Santos F.R."/>
            <person name="Vidigal T.H.D.A."/>
            <person name="Brescovit A.D."/>
            <person name="Santos A.J."/>
        </authorList>
    </citation>
    <scope>NUCLEOTIDE SEQUENCE</scope>
    <source>
        <tissue evidence="4">Shoot tissue taken approximately 20 cm above the soil surface</tissue>
    </source>
</reference>
<dbReference type="Pfam" id="PF01535">
    <property type="entry name" value="PPR"/>
    <property type="match status" value="1"/>
</dbReference>
<dbReference type="InterPro" id="IPR011990">
    <property type="entry name" value="TPR-like_helical_dom_sf"/>
</dbReference>
<keyword evidence="1" id="KW-0677">Repeat</keyword>
<sequence>MKRKLLASTGGLYDMLISSYCEKGNTKRALWLYDKMMNDNEKFVPSVDTFMMLVRRVIKIKSARSPNL</sequence>
<evidence type="ECO:0000313" key="4">
    <source>
        <dbReference type="EMBL" id="JAE33788.1"/>
    </source>
</evidence>
<name>A0A0A9HLK4_ARUDO</name>
<evidence type="ECO:0000256" key="2">
    <source>
        <dbReference type="ARBA" id="ARBA00022946"/>
    </source>
</evidence>
<reference evidence="4" key="2">
    <citation type="journal article" date="2015" name="Data Brief">
        <title>Shoot transcriptome of the giant reed, Arundo donax.</title>
        <authorList>
            <person name="Barrero R.A."/>
            <person name="Guerrero F.D."/>
            <person name="Moolhuijzen P."/>
            <person name="Goolsby J.A."/>
            <person name="Tidwell J."/>
            <person name="Bellgard S.E."/>
            <person name="Bellgard M.I."/>
        </authorList>
    </citation>
    <scope>NUCLEOTIDE SEQUENCE</scope>
    <source>
        <tissue evidence="4">Shoot tissue taken approximately 20 cm above the soil surface</tissue>
    </source>
</reference>
<dbReference type="NCBIfam" id="TIGR00756">
    <property type="entry name" value="PPR"/>
    <property type="match status" value="1"/>
</dbReference>
<proteinExistence type="predicted"/>
<dbReference type="PROSITE" id="PS51375">
    <property type="entry name" value="PPR"/>
    <property type="match status" value="1"/>
</dbReference>
<accession>A0A0A9HLK4</accession>